<evidence type="ECO:0000313" key="4">
    <source>
        <dbReference type="EMBL" id="SHK71440.1"/>
    </source>
</evidence>
<dbReference type="GO" id="GO:0046872">
    <property type="term" value="F:metal ion binding"/>
    <property type="evidence" value="ECO:0007669"/>
    <property type="project" value="UniProtKB-KW"/>
</dbReference>
<evidence type="ECO:0000313" key="5">
    <source>
        <dbReference type="Proteomes" id="UP000183994"/>
    </source>
</evidence>
<dbReference type="Proteomes" id="UP000183994">
    <property type="component" value="Unassembled WGS sequence"/>
</dbReference>
<dbReference type="PANTHER" id="PTHR11124">
    <property type="entry name" value="VACUOLAR SORTING PROTEIN VPS29"/>
    <property type="match status" value="1"/>
</dbReference>
<comment type="similarity">
    <text evidence="1 2">Belongs to the metallophosphoesterase superfamily. YfcE family.</text>
</comment>
<dbReference type="Pfam" id="PF12850">
    <property type="entry name" value="Metallophos_2"/>
    <property type="match status" value="1"/>
</dbReference>
<feature type="domain" description="Calcineurin-like phosphoesterase" evidence="3">
    <location>
        <begin position="1"/>
        <end position="137"/>
    </location>
</feature>
<proteinExistence type="inferred from homology"/>
<dbReference type="EC" id="3.1.4.-" evidence="2"/>
<dbReference type="InterPro" id="IPR029052">
    <property type="entry name" value="Metallo-depent_PP-like"/>
</dbReference>
<protein>
    <recommendedName>
        <fullName evidence="2">Phosphoesterase</fullName>
        <ecNumber evidence="2">3.1.4.-</ecNumber>
    </recommendedName>
</protein>
<comment type="cofactor">
    <cofactor evidence="2">
        <name>a divalent metal cation</name>
        <dbReference type="ChEBI" id="CHEBI:60240"/>
    </cofactor>
</comment>
<dbReference type="NCBIfam" id="TIGR00040">
    <property type="entry name" value="yfcE"/>
    <property type="match status" value="1"/>
</dbReference>
<evidence type="ECO:0000256" key="1">
    <source>
        <dbReference type="ARBA" id="ARBA00008950"/>
    </source>
</evidence>
<dbReference type="Gene3D" id="3.60.21.10">
    <property type="match status" value="1"/>
</dbReference>
<reference evidence="5" key="1">
    <citation type="submission" date="2016-11" db="EMBL/GenBank/DDBJ databases">
        <authorList>
            <person name="Varghese N."/>
            <person name="Submissions S."/>
        </authorList>
    </citation>
    <scope>NUCLEOTIDE SEQUENCE [LARGE SCALE GENOMIC DNA]</scope>
    <source>
        <strain evidence="5">DSM 16219</strain>
    </source>
</reference>
<keyword evidence="5" id="KW-1185">Reference proteome</keyword>
<dbReference type="InterPro" id="IPR000979">
    <property type="entry name" value="Phosphodiesterase_MJ0936/Vps29"/>
</dbReference>
<dbReference type="STRING" id="1121393.SAMN02745216_03959"/>
<name>A0A1M6UQK2_9BACT</name>
<organism evidence="4 5">
    <name type="scientific">Desulfatibacillum alkenivorans DSM 16219</name>
    <dbReference type="NCBI Taxonomy" id="1121393"/>
    <lineage>
        <taxon>Bacteria</taxon>
        <taxon>Pseudomonadati</taxon>
        <taxon>Thermodesulfobacteriota</taxon>
        <taxon>Desulfobacteria</taxon>
        <taxon>Desulfobacterales</taxon>
        <taxon>Desulfatibacillaceae</taxon>
        <taxon>Desulfatibacillum</taxon>
    </lineage>
</organism>
<sequence length="190" mass="21361">MRLGVFSDTHGNARYMQEALRNLGPFNMIIHLGDGVREGRGLADQWGLPFMGVRGNEDYGALAPMDDDISFHGFKIFMMHGHQMEINPYQDAETWERHYREMAQRSARNSADIFLFGHTHKPVLKNQEGVLICNPGDHYLGSSFPPGFIELVIEPHKAAAVLFLRKSAGRWIESAREELHSQAAAKALSA</sequence>
<evidence type="ECO:0000259" key="3">
    <source>
        <dbReference type="Pfam" id="PF12850"/>
    </source>
</evidence>
<evidence type="ECO:0000256" key="2">
    <source>
        <dbReference type="RuleBase" id="RU362039"/>
    </source>
</evidence>
<dbReference type="AlphaFoldDB" id="A0A1M6UQK2"/>
<gene>
    <name evidence="4" type="ORF">SAMN02745216_03959</name>
</gene>
<dbReference type="GO" id="GO:0016787">
    <property type="term" value="F:hydrolase activity"/>
    <property type="evidence" value="ECO:0007669"/>
    <property type="project" value="UniProtKB-UniRule"/>
</dbReference>
<keyword evidence="2" id="KW-0479">Metal-binding</keyword>
<dbReference type="InterPro" id="IPR024654">
    <property type="entry name" value="Calcineurin-like_PHP_lpxH"/>
</dbReference>
<accession>A0A1M6UQK2</accession>
<dbReference type="EMBL" id="FQZU01000031">
    <property type="protein sequence ID" value="SHK71440.1"/>
    <property type="molecule type" value="Genomic_DNA"/>
</dbReference>
<dbReference type="SUPFAM" id="SSF56300">
    <property type="entry name" value="Metallo-dependent phosphatases"/>
    <property type="match status" value="1"/>
</dbReference>